<dbReference type="Bgee" id="WBGene00017349">
    <property type="expression patterns" value="Expressed in adult organism and 4 other cell types or tissues"/>
</dbReference>
<gene>
    <name evidence="3 5" type="primary">farl-11</name>
    <name evidence="3" type="ORF">CELE_F10E7.8</name>
    <name evidence="5" type="ORF">F10E7.8</name>
</gene>
<feature type="domain" description="Far11/STRP C-terminal" evidence="2">
    <location>
        <begin position="1"/>
        <end position="177"/>
    </location>
</feature>
<organism evidence="3 4">
    <name type="scientific">Caenorhabditis elegans</name>
    <dbReference type="NCBI Taxonomy" id="6239"/>
    <lineage>
        <taxon>Eukaryota</taxon>
        <taxon>Metazoa</taxon>
        <taxon>Ecdysozoa</taxon>
        <taxon>Nematoda</taxon>
        <taxon>Chromadorea</taxon>
        <taxon>Rhabditida</taxon>
        <taxon>Rhabditina</taxon>
        <taxon>Rhabditomorpha</taxon>
        <taxon>Rhabditoidea</taxon>
        <taxon>Rhabditidae</taxon>
        <taxon>Peloderinae</taxon>
        <taxon>Caenorhabditis</taxon>
    </lineage>
</organism>
<dbReference type="SMR" id="A0A1D3PD01"/>
<feature type="chain" id="PRO_5008919199" evidence="1">
    <location>
        <begin position="22"/>
        <end position="206"/>
    </location>
</feature>
<protein>
    <submittedName>
        <fullName evidence="3">Far11/STRP C-terminal domain-containing protein</fullName>
    </submittedName>
</protein>
<evidence type="ECO:0000313" key="5">
    <source>
        <dbReference type="WormBase" id="F10E7.8c"/>
    </source>
</evidence>
<dbReference type="InterPro" id="IPR040185">
    <property type="entry name" value="Far11/STRP"/>
</dbReference>
<keyword evidence="1" id="KW-0732">Signal</keyword>
<evidence type="ECO:0000313" key="3">
    <source>
        <dbReference type="EMBL" id="SCN13876.1"/>
    </source>
</evidence>
<keyword evidence="4" id="KW-1185">Reference proteome</keyword>
<dbReference type="ExpressionAtlas" id="A0A1D3PD01">
    <property type="expression patterns" value="baseline and differential"/>
</dbReference>
<dbReference type="CTD" id="174165"/>
<evidence type="ECO:0000313" key="4">
    <source>
        <dbReference type="Proteomes" id="UP000001940"/>
    </source>
</evidence>
<dbReference type="SMART" id="SM01293">
    <property type="entry name" value="DUF3402"/>
    <property type="match status" value="1"/>
</dbReference>
<keyword evidence="6" id="KW-1267">Proteomics identification</keyword>
<dbReference type="InterPro" id="IPR021819">
    <property type="entry name" value="Far11/STRP_C"/>
</dbReference>
<dbReference type="AlphaFoldDB" id="A0A1D3PD01"/>
<dbReference type="AGR" id="WB:WBGene00017349"/>
<name>A0A1D3PD01_CAEEL</name>
<evidence type="ECO:0000259" key="2">
    <source>
        <dbReference type="SMART" id="SM01293"/>
    </source>
</evidence>
<evidence type="ECO:0007829" key="6">
    <source>
        <dbReference type="PeptideAtlas" id="A0A1D3PD01"/>
    </source>
</evidence>
<dbReference type="Pfam" id="PF11882">
    <property type="entry name" value="DUF3402"/>
    <property type="match status" value="1"/>
</dbReference>
<dbReference type="RefSeq" id="NP_001333550.1">
    <property type="nucleotide sequence ID" value="NM_001346631.3"/>
</dbReference>
<sequence>MWRNVFFAINLIRLLNKLVKAKNDRVKMLMVFKSAPVLKRLFKVRVSVLQLYVLKAIKMQSRYLGRQWRKSNMDIISAIYSRVRHRMTDDWAFASDIKRKCDYQKEDSLIKASIERFHSRRYSALYPQFAIEVNDAPMPGDDYLNRVDMRDFEPVDTCAHSVLGANLKLGRHFKKDYEKWLEQEVFNASIDWDKLLIETRGVEDLM</sequence>
<dbReference type="OrthoDB" id="18234at2759"/>
<evidence type="ECO:0000256" key="1">
    <source>
        <dbReference type="SAM" id="SignalP"/>
    </source>
</evidence>
<dbReference type="WormBase" id="F10E7.8c">
    <property type="protein sequence ID" value="CE51781"/>
    <property type="gene ID" value="WBGene00017349"/>
    <property type="gene designation" value="farl-11"/>
</dbReference>
<dbReference type="PANTHER" id="PTHR13239">
    <property type="entry name" value="PROTEIN REQUIRED FOR HYPHAL ANASTOMOSIS HAM-2"/>
    <property type="match status" value="1"/>
</dbReference>
<proteinExistence type="evidence at protein level"/>
<dbReference type="Proteomes" id="UP000001940">
    <property type="component" value="Chromosome II"/>
</dbReference>
<accession>A0A1D3PD01</accession>
<dbReference type="GeneID" id="174165"/>
<dbReference type="EMBL" id="BX284602">
    <property type="protein sequence ID" value="SCN13876.1"/>
    <property type="molecule type" value="Genomic_DNA"/>
</dbReference>
<reference evidence="3 4" key="1">
    <citation type="journal article" date="1998" name="Science">
        <title>Genome sequence of the nematode C. elegans: a platform for investigating biology.</title>
        <authorList>
            <consortium name="The C. elegans sequencing consortium"/>
            <person name="Sulson J.E."/>
            <person name="Waterston R."/>
        </authorList>
    </citation>
    <scope>NUCLEOTIDE SEQUENCE [LARGE SCALE GENOMIC DNA]</scope>
    <source>
        <strain evidence="3 4">Bristol N2</strain>
    </source>
</reference>
<dbReference type="PANTHER" id="PTHR13239:SF4">
    <property type="entry name" value="AT25231P"/>
    <property type="match status" value="1"/>
</dbReference>
<feature type="signal peptide" evidence="1">
    <location>
        <begin position="1"/>
        <end position="21"/>
    </location>
</feature>